<keyword evidence="15" id="KW-1185">Reference proteome</keyword>
<dbReference type="GO" id="GO:0140575">
    <property type="term" value="F:transmembrane monodehydroascorbate reductase activity"/>
    <property type="evidence" value="ECO:0007669"/>
    <property type="project" value="InterPro"/>
</dbReference>
<protein>
    <recommendedName>
        <fullName evidence="11">ascorbate ferrireductase (transmembrane)</fullName>
        <ecNumber evidence="11">7.2.1.3</ecNumber>
    </recommendedName>
</protein>
<evidence type="ECO:0000256" key="11">
    <source>
        <dbReference type="ARBA" id="ARBA00024225"/>
    </source>
</evidence>
<comment type="subcellular location">
    <subcellularLocation>
        <location evidence="2">Membrane</location>
        <topology evidence="2">Multi-pass membrane protein</topology>
    </subcellularLocation>
</comment>
<feature type="transmembrane region" description="Helical" evidence="12">
    <location>
        <begin position="101"/>
        <end position="125"/>
    </location>
</feature>
<proteinExistence type="predicted"/>
<keyword evidence="6" id="KW-0479">Metal-binding</keyword>
<evidence type="ECO:0000256" key="5">
    <source>
        <dbReference type="ARBA" id="ARBA00022692"/>
    </source>
</evidence>
<evidence type="ECO:0000256" key="12">
    <source>
        <dbReference type="SAM" id="Phobius"/>
    </source>
</evidence>
<feature type="domain" description="Cytochrome b561" evidence="13">
    <location>
        <begin position="1"/>
        <end position="163"/>
    </location>
</feature>
<keyword evidence="5 12" id="KW-0812">Transmembrane</keyword>
<feature type="transmembrane region" description="Helical" evidence="12">
    <location>
        <begin position="63"/>
        <end position="89"/>
    </location>
</feature>
<dbReference type="OMA" id="SDWFQAT"/>
<dbReference type="GeneTree" id="ENSGT00440000038072"/>
<evidence type="ECO:0000313" key="14">
    <source>
        <dbReference type="Ensembl" id="ENSSMRP00000023805.1"/>
    </source>
</evidence>
<dbReference type="PANTHER" id="PTHR15422:SF9">
    <property type="entry name" value="TRANSMEMBRANE REDUCTASE CYB561D1-RELATED"/>
    <property type="match status" value="1"/>
</dbReference>
<dbReference type="GO" id="GO:0046872">
    <property type="term" value="F:metal ion binding"/>
    <property type="evidence" value="ECO:0007669"/>
    <property type="project" value="UniProtKB-KW"/>
</dbReference>
<evidence type="ECO:0000256" key="1">
    <source>
        <dbReference type="ARBA" id="ARBA00001970"/>
    </source>
</evidence>
<reference evidence="14" key="2">
    <citation type="submission" date="2025-09" db="UniProtKB">
        <authorList>
            <consortium name="Ensembl"/>
        </authorList>
    </citation>
    <scope>IDENTIFICATION</scope>
</reference>
<feature type="transmembrane region" description="Helical" evidence="12">
    <location>
        <begin position="137"/>
        <end position="157"/>
    </location>
</feature>
<dbReference type="PANTHER" id="PTHR15422">
    <property type="entry name" value="OS05G0565100 PROTEIN"/>
    <property type="match status" value="1"/>
</dbReference>
<dbReference type="AlphaFoldDB" id="A0A8D0DYL9"/>
<evidence type="ECO:0000259" key="13">
    <source>
        <dbReference type="PROSITE" id="PS50939"/>
    </source>
</evidence>
<evidence type="ECO:0000256" key="10">
    <source>
        <dbReference type="ARBA" id="ARBA00023136"/>
    </source>
</evidence>
<name>A0A8D0DYL9_SALMN</name>
<dbReference type="InterPro" id="IPR045150">
    <property type="entry name" value="CYB561D1/2"/>
</dbReference>
<keyword evidence="9" id="KW-0408">Iron</keyword>
<sequence>MFCFLLTEAILIFSPEGSLFCSCSHKVKVQLHWTAQTLVLVAATLGLVFIISSKNRSELPHFVSWHSVMGSLTLLATCGQIACGLSLHFPKLLKVSYVAQLRLYHVVFGLVVCLLATFTIVLGIYSDWFQAQIKGMAWYFCLGLPFCPALVIVNQIIRACLPKQRQYV</sequence>
<keyword evidence="8 12" id="KW-1133">Transmembrane helix</keyword>
<evidence type="ECO:0000256" key="2">
    <source>
        <dbReference type="ARBA" id="ARBA00004141"/>
    </source>
</evidence>
<reference evidence="14" key="1">
    <citation type="submission" date="2025-08" db="UniProtKB">
        <authorList>
            <consortium name="Ensembl"/>
        </authorList>
    </citation>
    <scope>IDENTIFICATION</scope>
</reference>
<dbReference type="GO" id="GO:0140571">
    <property type="term" value="F:transmembrane ascorbate ferrireductase activity"/>
    <property type="evidence" value="ECO:0007669"/>
    <property type="project" value="UniProtKB-EC"/>
</dbReference>
<dbReference type="Pfam" id="PF03188">
    <property type="entry name" value="Cytochrom_B561"/>
    <property type="match status" value="1"/>
</dbReference>
<comment type="cofactor">
    <cofactor evidence="1">
        <name>heme b</name>
        <dbReference type="ChEBI" id="CHEBI:60344"/>
    </cofactor>
</comment>
<dbReference type="EC" id="7.2.1.3" evidence="11"/>
<feature type="transmembrane region" description="Helical" evidence="12">
    <location>
        <begin position="31"/>
        <end position="51"/>
    </location>
</feature>
<dbReference type="Ensembl" id="ENSSMRT00000027891.1">
    <property type="protein sequence ID" value="ENSSMRP00000023805.1"/>
    <property type="gene ID" value="ENSSMRG00000018470.1"/>
</dbReference>
<keyword evidence="3" id="KW-0813">Transport</keyword>
<keyword evidence="4" id="KW-0349">Heme</keyword>
<dbReference type="Proteomes" id="UP000694421">
    <property type="component" value="Unplaced"/>
</dbReference>
<evidence type="ECO:0000256" key="3">
    <source>
        <dbReference type="ARBA" id="ARBA00022448"/>
    </source>
</evidence>
<dbReference type="GO" id="GO:0016020">
    <property type="term" value="C:membrane"/>
    <property type="evidence" value="ECO:0007669"/>
    <property type="project" value="UniProtKB-SubCell"/>
</dbReference>
<dbReference type="InterPro" id="IPR006593">
    <property type="entry name" value="Cyt_b561/ferric_Rdtase_TM"/>
</dbReference>
<accession>A0A8D0DYL9</accession>
<keyword evidence="7" id="KW-0249">Electron transport</keyword>
<dbReference type="SMART" id="SM00665">
    <property type="entry name" value="B561"/>
    <property type="match status" value="1"/>
</dbReference>
<evidence type="ECO:0000256" key="9">
    <source>
        <dbReference type="ARBA" id="ARBA00023004"/>
    </source>
</evidence>
<organism evidence="14 15">
    <name type="scientific">Salvator merianae</name>
    <name type="common">Argentine black and white tegu</name>
    <name type="synonym">Tupinambis merianae</name>
    <dbReference type="NCBI Taxonomy" id="96440"/>
    <lineage>
        <taxon>Eukaryota</taxon>
        <taxon>Metazoa</taxon>
        <taxon>Chordata</taxon>
        <taxon>Craniata</taxon>
        <taxon>Vertebrata</taxon>
        <taxon>Euteleostomi</taxon>
        <taxon>Lepidosauria</taxon>
        <taxon>Squamata</taxon>
        <taxon>Bifurcata</taxon>
        <taxon>Unidentata</taxon>
        <taxon>Episquamata</taxon>
        <taxon>Laterata</taxon>
        <taxon>Teiioidea</taxon>
        <taxon>Teiidae</taxon>
        <taxon>Salvator</taxon>
    </lineage>
</organism>
<keyword evidence="10 12" id="KW-0472">Membrane</keyword>
<evidence type="ECO:0000313" key="15">
    <source>
        <dbReference type="Proteomes" id="UP000694421"/>
    </source>
</evidence>
<dbReference type="CDD" id="cd08761">
    <property type="entry name" value="Cyt_b561_CYB561D2_like"/>
    <property type="match status" value="1"/>
</dbReference>
<evidence type="ECO:0000256" key="4">
    <source>
        <dbReference type="ARBA" id="ARBA00022617"/>
    </source>
</evidence>
<dbReference type="Gene3D" id="1.20.120.1770">
    <property type="match status" value="1"/>
</dbReference>
<evidence type="ECO:0000256" key="7">
    <source>
        <dbReference type="ARBA" id="ARBA00022982"/>
    </source>
</evidence>
<evidence type="ECO:0000256" key="6">
    <source>
        <dbReference type="ARBA" id="ARBA00022723"/>
    </source>
</evidence>
<evidence type="ECO:0000256" key="8">
    <source>
        <dbReference type="ARBA" id="ARBA00022989"/>
    </source>
</evidence>
<dbReference type="PROSITE" id="PS50939">
    <property type="entry name" value="CYTOCHROME_B561"/>
    <property type="match status" value="1"/>
</dbReference>